<dbReference type="PANTHER" id="PTHR33021">
    <property type="entry name" value="BLUE COPPER PROTEIN"/>
    <property type="match status" value="1"/>
</dbReference>
<dbReference type="FunFam" id="2.60.40.420:FF:000010">
    <property type="entry name" value="Early nodulin-like protein 1"/>
    <property type="match status" value="1"/>
</dbReference>
<feature type="domain" description="Phytocyanin" evidence="12">
    <location>
        <begin position="29"/>
        <end position="132"/>
    </location>
</feature>
<keyword evidence="7" id="KW-0449">Lipoprotein</keyword>
<dbReference type="CDD" id="cd11019">
    <property type="entry name" value="OsENODL1_like"/>
    <property type="match status" value="1"/>
</dbReference>
<dbReference type="GO" id="GO:0012505">
    <property type="term" value="C:endomembrane system"/>
    <property type="evidence" value="ECO:0007669"/>
    <property type="project" value="UniProtKB-SubCell"/>
</dbReference>
<keyword evidence="14" id="KW-1185">Reference proteome</keyword>
<protein>
    <recommendedName>
        <fullName evidence="12">Phytocyanin domain-containing protein</fullName>
    </recommendedName>
</protein>
<dbReference type="GO" id="GO:0098552">
    <property type="term" value="C:side of membrane"/>
    <property type="evidence" value="ECO:0007669"/>
    <property type="project" value="UniProtKB-KW"/>
</dbReference>
<keyword evidence="6" id="KW-0325">Glycoprotein</keyword>
<feature type="signal peptide" evidence="11">
    <location>
        <begin position="1"/>
        <end position="27"/>
    </location>
</feature>
<keyword evidence="2" id="KW-0336">GPI-anchor</keyword>
<name>A0A7J7LF00_9MAGN</name>
<keyword evidence="10" id="KW-1133">Transmembrane helix</keyword>
<dbReference type="InterPro" id="IPR003245">
    <property type="entry name" value="Phytocyanin_dom"/>
</dbReference>
<comment type="similarity">
    <text evidence="8">Belongs to the early nodulin-like (ENODL) family.</text>
</comment>
<keyword evidence="3 11" id="KW-0732">Signal</keyword>
<dbReference type="Proteomes" id="UP000541444">
    <property type="component" value="Unassembled WGS sequence"/>
</dbReference>
<reference evidence="13 14" key="1">
    <citation type="journal article" date="2020" name="IScience">
        <title>Genome Sequencing of the Endangered Kingdonia uniflora (Circaeasteraceae, Ranunculales) Reveals Potential Mechanisms of Evolutionary Specialization.</title>
        <authorList>
            <person name="Sun Y."/>
            <person name="Deng T."/>
            <person name="Zhang A."/>
            <person name="Moore M.J."/>
            <person name="Landis J.B."/>
            <person name="Lin N."/>
            <person name="Zhang H."/>
            <person name="Zhang X."/>
            <person name="Huang J."/>
            <person name="Zhang X."/>
            <person name="Sun H."/>
            <person name="Wang H."/>
        </authorList>
    </citation>
    <scope>NUCLEOTIDE SEQUENCE [LARGE SCALE GENOMIC DNA]</scope>
    <source>
        <strain evidence="13">TB1705</strain>
        <tissue evidence="13">Leaf</tissue>
    </source>
</reference>
<evidence type="ECO:0000256" key="2">
    <source>
        <dbReference type="ARBA" id="ARBA00022622"/>
    </source>
</evidence>
<evidence type="ECO:0000259" key="12">
    <source>
        <dbReference type="PROSITE" id="PS51485"/>
    </source>
</evidence>
<dbReference type="Gene3D" id="2.60.40.420">
    <property type="entry name" value="Cupredoxins - blue copper proteins"/>
    <property type="match status" value="1"/>
</dbReference>
<dbReference type="OrthoDB" id="959565at2759"/>
<comment type="caution">
    <text evidence="13">The sequence shown here is derived from an EMBL/GenBank/DDBJ whole genome shotgun (WGS) entry which is preliminary data.</text>
</comment>
<dbReference type="InterPro" id="IPR039391">
    <property type="entry name" value="Phytocyanin-like"/>
</dbReference>
<evidence type="ECO:0000256" key="7">
    <source>
        <dbReference type="ARBA" id="ARBA00023288"/>
    </source>
</evidence>
<evidence type="ECO:0000256" key="11">
    <source>
        <dbReference type="SAM" id="SignalP"/>
    </source>
</evidence>
<accession>A0A7J7LF00</accession>
<evidence type="ECO:0000256" key="6">
    <source>
        <dbReference type="ARBA" id="ARBA00023180"/>
    </source>
</evidence>
<dbReference type="InterPro" id="IPR041846">
    <property type="entry name" value="ENL_dom"/>
</dbReference>
<dbReference type="PROSITE" id="PS51485">
    <property type="entry name" value="PHYTOCYANIN"/>
    <property type="match status" value="1"/>
</dbReference>
<evidence type="ECO:0000256" key="1">
    <source>
        <dbReference type="ARBA" id="ARBA00004589"/>
    </source>
</evidence>
<evidence type="ECO:0000256" key="4">
    <source>
        <dbReference type="ARBA" id="ARBA00023136"/>
    </source>
</evidence>
<feature type="chain" id="PRO_5029584417" description="Phytocyanin domain-containing protein" evidence="11">
    <location>
        <begin position="28"/>
        <end position="175"/>
    </location>
</feature>
<feature type="transmembrane region" description="Helical" evidence="10">
    <location>
        <begin position="154"/>
        <end position="174"/>
    </location>
</feature>
<proteinExistence type="inferred from homology"/>
<dbReference type="EMBL" id="JACGCM010002329">
    <property type="protein sequence ID" value="KAF6141246.1"/>
    <property type="molecule type" value="Genomic_DNA"/>
</dbReference>
<dbReference type="SUPFAM" id="SSF49503">
    <property type="entry name" value="Cupredoxins"/>
    <property type="match status" value="1"/>
</dbReference>
<keyword evidence="5" id="KW-1015">Disulfide bond</keyword>
<evidence type="ECO:0000256" key="10">
    <source>
        <dbReference type="SAM" id="Phobius"/>
    </source>
</evidence>
<evidence type="ECO:0000256" key="9">
    <source>
        <dbReference type="ARBA" id="ARBA00037868"/>
    </source>
</evidence>
<dbReference type="Pfam" id="PF02298">
    <property type="entry name" value="Cu_bind_like"/>
    <property type="match status" value="1"/>
</dbReference>
<evidence type="ECO:0000313" key="14">
    <source>
        <dbReference type="Proteomes" id="UP000541444"/>
    </source>
</evidence>
<keyword evidence="10" id="KW-0812">Transmembrane</keyword>
<sequence>MASSSCTSRTLFFIVLFASAQLLLVHSAFEFEVGEDKSWVVPTSSKNEQAYNDWASKQRFQVDDTVHFKYQKDSVLVVTESEYEKCRSAHPLFFSNNGDTVFKFDEPGLFYFISGVAGHCERGQKMIIKVLEPEKAAPPANQNETTDSSSASTVHSAIAVFPVAGIIYLFGVLFV</sequence>
<keyword evidence="4 10" id="KW-0472">Membrane</keyword>
<evidence type="ECO:0000256" key="3">
    <source>
        <dbReference type="ARBA" id="ARBA00022729"/>
    </source>
</evidence>
<gene>
    <name evidence="13" type="ORF">GIB67_024330</name>
</gene>
<evidence type="ECO:0000256" key="5">
    <source>
        <dbReference type="ARBA" id="ARBA00023157"/>
    </source>
</evidence>
<dbReference type="GO" id="GO:0005886">
    <property type="term" value="C:plasma membrane"/>
    <property type="evidence" value="ECO:0007669"/>
    <property type="project" value="TreeGrafter"/>
</dbReference>
<dbReference type="GO" id="GO:0009055">
    <property type="term" value="F:electron transfer activity"/>
    <property type="evidence" value="ECO:0007669"/>
    <property type="project" value="InterPro"/>
</dbReference>
<evidence type="ECO:0000256" key="8">
    <source>
        <dbReference type="ARBA" id="ARBA00035011"/>
    </source>
</evidence>
<dbReference type="PANTHER" id="PTHR33021:SF289">
    <property type="entry name" value="EARLY NODULIN-LIKE PROTEIN 5-RELATED"/>
    <property type="match status" value="1"/>
</dbReference>
<evidence type="ECO:0000313" key="13">
    <source>
        <dbReference type="EMBL" id="KAF6141246.1"/>
    </source>
</evidence>
<organism evidence="13 14">
    <name type="scientific">Kingdonia uniflora</name>
    <dbReference type="NCBI Taxonomy" id="39325"/>
    <lineage>
        <taxon>Eukaryota</taxon>
        <taxon>Viridiplantae</taxon>
        <taxon>Streptophyta</taxon>
        <taxon>Embryophyta</taxon>
        <taxon>Tracheophyta</taxon>
        <taxon>Spermatophyta</taxon>
        <taxon>Magnoliopsida</taxon>
        <taxon>Ranunculales</taxon>
        <taxon>Circaeasteraceae</taxon>
        <taxon>Kingdonia</taxon>
    </lineage>
</organism>
<dbReference type="AlphaFoldDB" id="A0A7J7LF00"/>
<dbReference type="InterPro" id="IPR008972">
    <property type="entry name" value="Cupredoxin"/>
</dbReference>
<comment type="subcellular location">
    <subcellularLocation>
        <location evidence="9">Endomembrane system</location>
        <topology evidence="9">Lipid-anchor</topology>
    </subcellularLocation>
    <subcellularLocation>
        <location evidence="1">Membrane</location>
        <topology evidence="1">Lipid-anchor</topology>
        <topology evidence="1">GPI-anchor</topology>
    </subcellularLocation>
</comment>